<dbReference type="Proteomes" id="UP001341259">
    <property type="component" value="Chromosome"/>
</dbReference>
<feature type="transmembrane region" description="Helical" evidence="1">
    <location>
        <begin position="6"/>
        <end position="23"/>
    </location>
</feature>
<reference evidence="2 3" key="1">
    <citation type="submission" date="2022-10" db="EMBL/GenBank/DDBJ databases">
        <title>The complete genomes of actinobacterial strains from the NBC collection.</title>
        <authorList>
            <person name="Joergensen T.S."/>
            <person name="Alvarez Arevalo M."/>
            <person name="Sterndorff E.B."/>
            <person name="Faurdal D."/>
            <person name="Vuksanovic O."/>
            <person name="Mourched A.-S."/>
            <person name="Charusanti P."/>
            <person name="Shaw S."/>
            <person name="Blin K."/>
            <person name="Weber T."/>
        </authorList>
    </citation>
    <scope>NUCLEOTIDE SEQUENCE [LARGE SCALE GENOMIC DNA]</scope>
    <source>
        <strain evidence="2 3">NBC_00456</strain>
    </source>
</reference>
<sequence length="90" mass="9285">MTADTPLLAPAIILAALAIKTALTELWHPGTAREAWAFVTDGKALTAGAAAAAATVLLGWNHIGITGVLAWACLVGALTGQLFHRSTRRP</sequence>
<protein>
    <submittedName>
        <fullName evidence="2">Uncharacterized protein</fullName>
    </submittedName>
</protein>
<keyword evidence="1" id="KW-0812">Transmembrane</keyword>
<evidence type="ECO:0000313" key="3">
    <source>
        <dbReference type="Proteomes" id="UP001341259"/>
    </source>
</evidence>
<proteinExistence type="predicted"/>
<keyword evidence="3" id="KW-1185">Reference proteome</keyword>
<feature type="transmembrane region" description="Helical" evidence="1">
    <location>
        <begin position="63"/>
        <end position="83"/>
    </location>
</feature>
<dbReference type="RefSeq" id="WP_328346279.1">
    <property type="nucleotide sequence ID" value="NZ_CP107906.1"/>
</dbReference>
<gene>
    <name evidence="2" type="ORF">OHB29_38755</name>
</gene>
<name>A0ABZ1P446_STRVL</name>
<dbReference type="EMBL" id="CP107906">
    <property type="protein sequence ID" value="WUG98447.1"/>
    <property type="molecule type" value="Genomic_DNA"/>
</dbReference>
<organism evidence="2 3">
    <name type="scientific">Streptomyces violaceus</name>
    <name type="common">Streptomyces venezuelae</name>
    <dbReference type="NCBI Taxonomy" id="1936"/>
    <lineage>
        <taxon>Bacteria</taxon>
        <taxon>Bacillati</taxon>
        <taxon>Actinomycetota</taxon>
        <taxon>Actinomycetes</taxon>
        <taxon>Kitasatosporales</taxon>
        <taxon>Streptomycetaceae</taxon>
        <taxon>Streptomyces</taxon>
    </lineage>
</organism>
<keyword evidence="1" id="KW-0472">Membrane</keyword>
<evidence type="ECO:0000313" key="2">
    <source>
        <dbReference type="EMBL" id="WUG98447.1"/>
    </source>
</evidence>
<keyword evidence="1" id="KW-1133">Transmembrane helix</keyword>
<accession>A0ABZ1P446</accession>
<evidence type="ECO:0000256" key="1">
    <source>
        <dbReference type="SAM" id="Phobius"/>
    </source>
</evidence>